<feature type="compositionally biased region" description="Polar residues" evidence="4">
    <location>
        <begin position="14"/>
        <end position="23"/>
    </location>
</feature>
<name>A0A9W9CUY3_9PEZI</name>
<dbReference type="GO" id="GO:0005737">
    <property type="term" value="C:cytoplasm"/>
    <property type="evidence" value="ECO:0007669"/>
    <property type="project" value="UniProtKB-SubCell"/>
</dbReference>
<feature type="compositionally biased region" description="Basic residues" evidence="4">
    <location>
        <begin position="1"/>
        <end position="13"/>
    </location>
</feature>
<evidence type="ECO:0000313" key="5">
    <source>
        <dbReference type="EMBL" id="KAJ4389508.1"/>
    </source>
</evidence>
<evidence type="ECO:0000256" key="4">
    <source>
        <dbReference type="SAM" id="MobiDB-lite"/>
    </source>
</evidence>
<reference evidence="5" key="1">
    <citation type="submission" date="2022-10" db="EMBL/GenBank/DDBJ databases">
        <title>Tapping the CABI collections for fungal endophytes: first genome assemblies for Collariella, Neodidymelliopsis, Ascochyta clinopodiicola, Didymella pomorum, Didymosphaeria variabile, Neocosmospora piperis and Neocucurbitaria cava.</title>
        <authorList>
            <person name="Hill R."/>
        </authorList>
    </citation>
    <scope>NUCLEOTIDE SEQUENCE</scope>
    <source>
        <strain evidence="5">IMI 355082</strain>
    </source>
</reference>
<dbReference type="Pfam" id="PF06058">
    <property type="entry name" value="DCP1"/>
    <property type="match status" value="1"/>
</dbReference>
<dbReference type="AlphaFoldDB" id="A0A9W9CUY3"/>
<gene>
    <name evidence="5" type="ORF">N0V93_006978</name>
</gene>
<evidence type="ECO:0000256" key="3">
    <source>
        <dbReference type="ARBA" id="ARBA00022490"/>
    </source>
</evidence>
<evidence type="ECO:0000256" key="2">
    <source>
        <dbReference type="ARBA" id="ARBA00008778"/>
    </source>
</evidence>
<keyword evidence="6" id="KW-1185">Reference proteome</keyword>
<dbReference type="InterPro" id="IPR011993">
    <property type="entry name" value="PH-like_dom_sf"/>
</dbReference>
<sequence>MKPSTPRKSRRRNQPQPTNNAGSVNHLPVSDYESDAPHGQPSASAAATVIYQSTQAIQGVSDIDDMNLRVLRRYVPSIQSYLKPISTSTTVYKWDAKEDTYGDAIAKGPLFVCNQDPDMSSGQPVTRACIVVINRQAFDNCVIPLANPTFISQNEDQKRLIEVHTANPQGDIVVWGLYVDPEGLDATLAAIQDRSNAVRRTAQ</sequence>
<dbReference type="InterPro" id="IPR010334">
    <property type="entry name" value="Dcp1"/>
</dbReference>
<dbReference type="SUPFAM" id="SSF50729">
    <property type="entry name" value="PH domain-like"/>
    <property type="match status" value="1"/>
</dbReference>
<keyword evidence="3" id="KW-0963">Cytoplasm</keyword>
<evidence type="ECO:0000256" key="1">
    <source>
        <dbReference type="ARBA" id="ARBA00004496"/>
    </source>
</evidence>
<feature type="region of interest" description="Disordered" evidence="4">
    <location>
        <begin position="1"/>
        <end position="44"/>
    </location>
</feature>
<evidence type="ECO:0000313" key="6">
    <source>
        <dbReference type="Proteomes" id="UP001140453"/>
    </source>
</evidence>
<accession>A0A9W9CUY3</accession>
<comment type="caution">
    <text evidence="5">The sequence shown here is derived from an EMBL/GenBank/DDBJ whole genome shotgun (WGS) entry which is preliminary data.</text>
</comment>
<dbReference type="Proteomes" id="UP001140453">
    <property type="component" value="Unassembled WGS sequence"/>
</dbReference>
<proteinExistence type="inferred from homology"/>
<protein>
    <submittedName>
        <fullName evidence="5">Uncharacterized protein</fullName>
    </submittedName>
</protein>
<comment type="subcellular location">
    <subcellularLocation>
        <location evidence="1">Cytoplasm</location>
    </subcellularLocation>
</comment>
<dbReference type="GO" id="GO:0000290">
    <property type="term" value="P:deadenylation-dependent decapping of nuclear-transcribed mRNA"/>
    <property type="evidence" value="ECO:0007669"/>
    <property type="project" value="InterPro"/>
</dbReference>
<dbReference type="Gene3D" id="2.30.29.30">
    <property type="entry name" value="Pleckstrin-homology domain (PH domain)/Phosphotyrosine-binding domain (PTB)"/>
    <property type="match status" value="1"/>
</dbReference>
<dbReference type="EMBL" id="JAPEVB010000004">
    <property type="protein sequence ID" value="KAJ4389508.1"/>
    <property type="molecule type" value="Genomic_DNA"/>
</dbReference>
<dbReference type="GO" id="GO:0008047">
    <property type="term" value="F:enzyme activator activity"/>
    <property type="evidence" value="ECO:0007669"/>
    <property type="project" value="InterPro"/>
</dbReference>
<comment type="similarity">
    <text evidence="2">Belongs to the DCP1 family.</text>
</comment>
<dbReference type="OrthoDB" id="255837at2759"/>
<organism evidence="5 6">
    <name type="scientific">Gnomoniopsis smithogilvyi</name>
    <dbReference type="NCBI Taxonomy" id="1191159"/>
    <lineage>
        <taxon>Eukaryota</taxon>
        <taxon>Fungi</taxon>
        <taxon>Dikarya</taxon>
        <taxon>Ascomycota</taxon>
        <taxon>Pezizomycotina</taxon>
        <taxon>Sordariomycetes</taxon>
        <taxon>Sordariomycetidae</taxon>
        <taxon>Diaporthales</taxon>
        <taxon>Gnomoniaceae</taxon>
        <taxon>Gnomoniopsis</taxon>
    </lineage>
</organism>